<name>A0AAD6UYL7_9AGAR</name>
<comment type="caution">
    <text evidence="1">The sequence shown here is derived from an EMBL/GenBank/DDBJ whole genome shotgun (WGS) entry which is preliminary data.</text>
</comment>
<dbReference type="AlphaFoldDB" id="A0AAD6UYL7"/>
<proteinExistence type="predicted"/>
<gene>
    <name evidence="1" type="ORF">GGX14DRAFT_593288</name>
</gene>
<evidence type="ECO:0000313" key="2">
    <source>
        <dbReference type="Proteomes" id="UP001219525"/>
    </source>
</evidence>
<organism evidence="1 2">
    <name type="scientific">Mycena pura</name>
    <dbReference type="NCBI Taxonomy" id="153505"/>
    <lineage>
        <taxon>Eukaryota</taxon>
        <taxon>Fungi</taxon>
        <taxon>Dikarya</taxon>
        <taxon>Basidiomycota</taxon>
        <taxon>Agaricomycotina</taxon>
        <taxon>Agaricomycetes</taxon>
        <taxon>Agaricomycetidae</taxon>
        <taxon>Agaricales</taxon>
        <taxon>Marasmiineae</taxon>
        <taxon>Mycenaceae</taxon>
        <taxon>Mycena</taxon>
    </lineage>
</organism>
<reference evidence="1" key="1">
    <citation type="submission" date="2023-03" db="EMBL/GenBank/DDBJ databases">
        <title>Massive genome expansion in bonnet fungi (Mycena s.s.) driven by repeated elements and novel gene families across ecological guilds.</title>
        <authorList>
            <consortium name="Lawrence Berkeley National Laboratory"/>
            <person name="Harder C.B."/>
            <person name="Miyauchi S."/>
            <person name="Viragh M."/>
            <person name="Kuo A."/>
            <person name="Thoen E."/>
            <person name="Andreopoulos B."/>
            <person name="Lu D."/>
            <person name="Skrede I."/>
            <person name="Drula E."/>
            <person name="Henrissat B."/>
            <person name="Morin E."/>
            <person name="Kohler A."/>
            <person name="Barry K."/>
            <person name="LaButti K."/>
            <person name="Morin E."/>
            <person name="Salamov A."/>
            <person name="Lipzen A."/>
            <person name="Mereny Z."/>
            <person name="Hegedus B."/>
            <person name="Baldrian P."/>
            <person name="Stursova M."/>
            <person name="Weitz H."/>
            <person name="Taylor A."/>
            <person name="Grigoriev I.V."/>
            <person name="Nagy L.G."/>
            <person name="Martin F."/>
            <person name="Kauserud H."/>
        </authorList>
    </citation>
    <scope>NUCLEOTIDE SEQUENCE</scope>
    <source>
        <strain evidence="1">9144</strain>
    </source>
</reference>
<dbReference type="EMBL" id="JARJCW010000111">
    <property type="protein sequence ID" value="KAJ7193151.1"/>
    <property type="molecule type" value="Genomic_DNA"/>
</dbReference>
<sequence>MFWDKVDDFLTEIQKAATGDNAEANVAWCQKIDSDIDAVAMAMDTATSVLADDSDDAGGDVLTTGSVLELRDVQDLPALFVFLEKCPTLRELIITKIVRQVHIEAITIPPSWLPYFAKRPLRKVSLLGAEARDWQGRDASVDFFPTLRPLTPTALAALTQSTAQITELHVPQHVYFAVPLHKHLARLEVLGLAYRHPNFFQGPAHGHFSEHDLDGAITAICAEWPSSTPFHELRLDFGFVLASANTSVCDLQHQARLVDRLRPVSYF</sequence>
<accession>A0AAD6UYL7</accession>
<dbReference type="Proteomes" id="UP001219525">
    <property type="component" value="Unassembled WGS sequence"/>
</dbReference>
<keyword evidence="2" id="KW-1185">Reference proteome</keyword>
<evidence type="ECO:0000313" key="1">
    <source>
        <dbReference type="EMBL" id="KAJ7193151.1"/>
    </source>
</evidence>
<protein>
    <submittedName>
        <fullName evidence="1">Uncharacterized protein</fullName>
    </submittedName>
</protein>